<dbReference type="AlphaFoldDB" id="A0A0E9QD87"/>
<name>A0A0E9QD87_ANGAN</name>
<reference evidence="1" key="2">
    <citation type="journal article" date="2015" name="Fish Shellfish Immunol.">
        <title>Early steps in the European eel (Anguilla anguilla)-Vibrio vulnificus interaction in the gills: Role of the RtxA13 toxin.</title>
        <authorList>
            <person name="Callol A."/>
            <person name="Pajuelo D."/>
            <person name="Ebbesson L."/>
            <person name="Teles M."/>
            <person name="MacKenzie S."/>
            <person name="Amaro C."/>
        </authorList>
    </citation>
    <scope>NUCLEOTIDE SEQUENCE</scope>
</reference>
<protein>
    <submittedName>
        <fullName evidence="1">Uncharacterized protein</fullName>
    </submittedName>
</protein>
<accession>A0A0E9QD87</accession>
<evidence type="ECO:0000313" key="1">
    <source>
        <dbReference type="EMBL" id="JAH14280.1"/>
    </source>
</evidence>
<proteinExistence type="predicted"/>
<sequence length="33" mass="4033">MWAKVSQPNVNVNEHLGEKYKWEGDTFQRREQK</sequence>
<reference evidence="1" key="1">
    <citation type="submission" date="2014-11" db="EMBL/GenBank/DDBJ databases">
        <authorList>
            <person name="Amaro Gonzalez C."/>
        </authorList>
    </citation>
    <scope>NUCLEOTIDE SEQUENCE</scope>
</reference>
<dbReference type="EMBL" id="GBXM01094297">
    <property type="protein sequence ID" value="JAH14280.1"/>
    <property type="molecule type" value="Transcribed_RNA"/>
</dbReference>
<organism evidence="1">
    <name type="scientific">Anguilla anguilla</name>
    <name type="common">European freshwater eel</name>
    <name type="synonym">Muraena anguilla</name>
    <dbReference type="NCBI Taxonomy" id="7936"/>
    <lineage>
        <taxon>Eukaryota</taxon>
        <taxon>Metazoa</taxon>
        <taxon>Chordata</taxon>
        <taxon>Craniata</taxon>
        <taxon>Vertebrata</taxon>
        <taxon>Euteleostomi</taxon>
        <taxon>Actinopterygii</taxon>
        <taxon>Neopterygii</taxon>
        <taxon>Teleostei</taxon>
        <taxon>Anguilliformes</taxon>
        <taxon>Anguillidae</taxon>
        <taxon>Anguilla</taxon>
    </lineage>
</organism>